<sequence length="312" mass="35212">MAKSERMDLLSPNAKLTTEQRPHNERRHIAAPVPASRAKEPRLARGPRRPDHPHLATTALLLPTVWRRELQQAQQKASTAYRCQLSVGDRDYALHLKAAGEGIPSQRSYHDVHRLCARASRGRVEVDVLRVCRQIHDEAALLPFSSDHSFFATDASLVVSLHYTLPSQTSVIQNISLVLRPRKNGSWQHLDVTTTNTLLGLRELVCFAEVSPAFPLLQPGRFALYHCLRDFETAPLRCVTVAVYRVESTRGFRRWSRAAAAFGVQGSLAGRFESLTEHLLLAKSVKRRTCWRYRERCLTWDGAEPEVKGVGK</sequence>
<protein>
    <submittedName>
        <fullName evidence="2">Uncharacterized protein</fullName>
    </submittedName>
</protein>
<reference evidence="2" key="1">
    <citation type="submission" date="2023-06" db="EMBL/GenBank/DDBJ databases">
        <title>Black Yeasts Isolated from many extreme environments.</title>
        <authorList>
            <person name="Coleine C."/>
            <person name="Stajich J.E."/>
            <person name="Selbmann L."/>
        </authorList>
    </citation>
    <scope>NUCLEOTIDE SEQUENCE</scope>
    <source>
        <strain evidence="2">CCFEE 5200</strain>
    </source>
</reference>
<evidence type="ECO:0000313" key="2">
    <source>
        <dbReference type="EMBL" id="KAK0967900.1"/>
    </source>
</evidence>
<dbReference type="Proteomes" id="UP001175353">
    <property type="component" value="Unassembled WGS sequence"/>
</dbReference>
<proteinExistence type="predicted"/>
<evidence type="ECO:0000313" key="3">
    <source>
        <dbReference type="Proteomes" id="UP001175353"/>
    </source>
</evidence>
<dbReference type="EMBL" id="JAUJLE010000213">
    <property type="protein sequence ID" value="KAK0967900.1"/>
    <property type="molecule type" value="Genomic_DNA"/>
</dbReference>
<gene>
    <name evidence="2" type="ORF">LTR91_016955</name>
</gene>
<dbReference type="AlphaFoldDB" id="A0AAN6K700"/>
<name>A0AAN6K700_9PEZI</name>
<feature type="region of interest" description="Disordered" evidence="1">
    <location>
        <begin position="1"/>
        <end position="53"/>
    </location>
</feature>
<keyword evidence="3" id="KW-1185">Reference proteome</keyword>
<comment type="caution">
    <text evidence="2">The sequence shown here is derived from an EMBL/GenBank/DDBJ whole genome shotgun (WGS) entry which is preliminary data.</text>
</comment>
<feature type="compositionally biased region" description="Basic and acidic residues" evidence="1">
    <location>
        <begin position="37"/>
        <end position="53"/>
    </location>
</feature>
<accession>A0AAN6K700</accession>
<evidence type="ECO:0000256" key="1">
    <source>
        <dbReference type="SAM" id="MobiDB-lite"/>
    </source>
</evidence>
<organism evidence="2 3">
    <name type="scientific">Friedmanniomyces endolithicus</name>
    <dbReference type="NCBI Taxonomy" id="329885"/>
    <lineage>
        <taxon>Eukaryota</taxon>
        <taxon>Fungi</taxon>
        <taxon>Dikarya</taxon>
        <taxon>Ascomycota</taxon>
        <taxon>Pezizomycotina</taxon>
        <taxon>Dothideomycetes</taxon>
        <taxon>Dothideomycetidae</taxon>
        <taxon>Mycosphaerellales</taxon>
        <taxon>Teratosphaeriaceae</taxon>
        <taxon>Friedmanniomyces</taxon>
    </lineage>
</organism>